<reference evidence="1 2" key="1">
    <citation type="journal article" date="2018" name="Nat. Ecol. Evol.">
        <title>Shark genomes provide insights into elasmobranch evolution and the origin of vertebrates.</title>
        <authorList>
            <person name="Hara Y"/>
            <person name="Yamaguchi K"/>
            <person name="Onimaru K"/>
            <person name="Kadota M"/>
            <person name="Koyanagi M"/>
            <person name="Keeley SD"/>
            <person name="Tatsumi K"/>
            <person name="Tanaka K"/>
            <person name="Motone F"/>
            <person name="Kageyama Y"/>
            <person name="Nozu R"/>
            <person name="Adachi N"/>
            <person name="Nishimura O"/>
            <person name="Nakagawa R"/>
            <person name="Tanegashima C"/>
            <person name="Kiyatake I"/>
            <person name="Matsumoto R"/>
            <person name="Murakumo K"/>
            <person name="Nishida K"/>
            <person name="Terakita A"/>
            <person name="Kuratani S"/>
            <person name="Sato K"/>
            <person name="Hyodo S Kuraku.S."/>
        </authorList>
    </citation>
    <scope>NUCLEOTIDE SEQUENCE [LARGE SCALE GENOMIC DNA]</scope>
</reference>
<gene>
    <name evidence="1" type="ORF">chiPu_0002763</name>
</gene>
<evidence type="ECO:0000313" key="2">
    <source>
        <dbReference type="Proteomes" id="UP000287033"/>
    </source>
</evidence>
<organism evidence="1 2">
    <name type="scientific">Chiloscyllium punctatum</name>
    <name type="common">Brownbanded bambooshark</name>
    <name type="synonym">Hemiscyllium punctatum</name>
    <dbReference type="NCBI Taxonomy" id="137246"/>
    <lineage>
        <taxon>Eukaryota</taxon>
        <taxon>Metazoa</taxon>
        <taxon>Chordata</taxon>
        <taxon>Craniata</taxon>
        <taxon>Vertebrata</taxon>
        <taxon>Chondrichthyes</taxon>
        <taxon>Elasmobranchii</taxon>
        <taxon>Galeomorphii</taxon>
        <taxon>Galeoidea</taxon>
        <taxon>Orectolobiformes</taxon>
        <taxon>Hemiscylliidae</taxon>
        <taxon>Chiloscyllium</taxon>
    </lineage>
</organism>
<name>A0A401S1T2_CHIPU</name>
<dbReference type="AlphaFoldDB" id="A0A401S1T2"/>
<dbReference type="EMBL" id="BEZZ01000055">
    <property type="protein sequence ID" value="GCC24363.1"/>
    <property type="molecule type" value="Genomic_DNA"/>
</dbReference>
<protein>
    <submittedName>
        <fullName evidence="1">Uncharacterized protein</fullName>
    </submittedName>
</protein>
<comment type="caution">
    <text evidence="1">The sequence shown here is derived from an EMBL/GenBank/DDBJ whole genome shotgun (WGS) entry which is preliminary data.</text>
</comment>
<sequence length="69" mass="7749">MTDCKECDRYNKSSVTPDAVISERFSSFLSVTESQRAWTAPISRTGEHSLKTRAGFKILPVILIPKSLF</sequence>
<dbReference type="Proteomes" id="UP000287033">
    <property type="component" value="Unassembled WGS sequence"/>
</dbReference>
<proteinExistence type="predicted"/>
<accession>A0A401S1T2</accession>
<keyword evidence="2" id="KW-1185">Reference proteome</keyword>
<evidence type="ECO:0000313" key="1">
    <source>
        <dbReference type="EMBL" id="GCC24363.1"/>
    </source>
</evidence>